<dbReference type="InterPro" id="IPR006311">
    <property type="entry name" value="TAT_signal"/>
</dbReference>
<protein>
    <submittedName>
        <fullName evidence="4">ABC transporter substrate-binding protein</fullName>
    </submittedName>
</protein>
<sequence length="539" mass="59230">MTLTRRAFVGRSGAVLAAFGLSSSFAGRAIAQGSDTLRIALSARGFRTLDPARSIQGADEWAIIHMFDTLVDIPLGRFPESVDEVQPSLAESWTVSEDSRTWTFKLRPDVQFHKGYGPLTSEDVKFSFDRLLNPEELGVRSALYENLESVTADAPDTVTLQLKLPDPLFIMGTLLHHSASIISKKAYDEKGSEAFERDPIGTGPYQLESVAEDPSQGVLLTANPDYWGEAPVIPNLQTMYIADTTARTLALMSGDIHMMEGVRAPGWVPSIQSQSPGLHFDVASPGSFFTISFSLATPPFDDQRVRQAIAYLIDRGQIAEAMAPFGQRTWGMNPPSFPGGFTAETIPEEIRYERNVEKAKELLAEAGHPDGFSFKAYTSQREDYSSIMLMIQQLLREGGVEMELELRDHTAFHADQATGTNTVYQRSAAYPPVPTQAISEQLAATSEVKPDSSGGPNFSRYGVVIPGIDEMLAATMAEPDLEKRLELVRDMEVKILTDLPLLPIVTNGYMMVRAAEVDLGYEVESGYAHWRLTKASFAS</sequence>
<proteinExistence type="inferred from homology"/>
<dbReference type="GO" id="GO:0043190">
    <property type="term" value="C:ATP-binding cassette (ABC) transporter complex"/>
    <property type="evidence" value="ECO:0007669"/>
    <property type="project" value="InterPro"/>
</dbReference>
<dbReference type="Pfam" id="PF00496">
    <property type="entry name" value="SBP_bac_5"/>
    <property type="match status" value="1"/>
</dbReference>
<dbReference type="Gene3D" id="3.40.190.10">
    <property type="entry name" value="Periplasmic binding protein-like II"/>
    <property type="match status" value="1"/>
</dbReference>
<dbReference type="InterPro" id="IPR030678">
    <property type="entry name" value="Peptide/Ni-bd"/>
</dbReference>
<keyword evidence="5" id="KW-1185">Reference proteome</keyword>
<dbReference type="EMBL" id="VDFV01000037">
    <property type="protein sequence ID" value="TNC65520.1"/>
    <property type="molecule type" value="Genomic_DNA"/>
</dbReference>
<dbReference type="PANTHER" id="PTHR30290">
    <property type="entry name" value="PERIPLASMIC BINDING COMPONENT OF ABC TRANSPORTER"/>
    <property type="match status" value="1"/>
</dbReference>
<dbReference type="GO" id="GO:1904680">
    <property type="term" value="F:peptide transmembrane transporter activity"/>
    <property type="evidence" value="ECO:0007669"/>
    <property type="project" value="TreeGrafter"/>
</dbReference>
<dbReference type="PROSITE" id="PS51318">
    <property type="entry name" value="TAT"/>
    <property type="match status" value="1"/>
</dbReference>
<comment type="subcellular location">
    <subcellularLocation>
        <location evidence="1">Periplasm</location>
    </subcellularLocation>
</comment>
<dbReference type="Proteomes" id="UP000305709">
    <property type="component" value="Unassembled WGS sequence"/>
</dbReference>
<gene>
    <name evidence="4" type="ORF">FHG71_17460</name>
</gene>
<dbReference type="Gene3D" id="3.90.76.10">
    <property type="entry name" value="Dipeptide-binding Protein, Domain 1"/>
    <property type="match status" value="1"/>
</dbReference>
<evidence type="ECO:0000259" key="3">
    <source>
        <dbReference type="Pfam" id="PF00496"/>
    </source>
</evidence>
<evidence type="ECO:0000256" key="1">
    <source>
        <dbReference type="ARBA" id="ARBA00004418"/>
    </source>
</evidence>
<dbReference type="OrthoDB" id="9803988at2"/>
<dbReference type="PIRSF" id="PIRSF002741">
    <property type="entry name" value="MppA"/>
    <property type="match status" value="1"/>
</dbReference>
<accession>A0A5C4NAL1</accession>
<feature type="domain" description="Solute-binding protein family 5" evidence="3">
    <location>
        <begin position="84"/>
        <end position="428"/>
    </location>
</feature>
<evidence type="ECO:0000256" key="2">
    <source>
        <dbReference type="ARBA" id="ARBA00005695"/>
    </source>
</evidence>
<dbReference type="SUPFAM" id="SSF53850">
    <property type="entry name" value="Periplasmic binding protein-like II"/>
    <property type="match status" value="1"/>
</dbReference>
<reference evidence="4 5" key="1">
    <citation type="submission" date="2019-06" db="EMBL/GenBank/DDBJ databases">
        <authorList>
            <person name="Jiang L."/>
        </authorList>
    </citation>
    <scope>NUCLEOTIDE SEQUENCE [LARGE SCALE GENOMIC DNA]</scope>
    <source>
        <strain evidence="4 5">YIM 48858</strain>
    </source>
</reference>
<evidence type="ECO:0000313" key="4">
    <source>
        <dbReference type="EMBL" id="TNC65520.1"/>
    </source>
</evidence>
<dbReference type="GO" id="GO:0030288">
    <property type="term" value="C:outer membrane-bounded periplasmic space"/>
    <property type="evidence" value="ECO:0007669"/>
    <property type="project" value="UniProtKB-ARBA"/>
</dbReference>
<dbReference type="GO" id="GO:0015833">
    <property type="term" value="P:peptide transport"/>
    <property type="evidence" value="ECO:0007669"/>
    <property type="project" value="TreeGrafter"/>
</dbReference>
<organism evidence="4 5">
    <name type="scientific">Rubellimicrobium roseum</name>
    <dbReference type="NCBI Taxonomy" id="687525"/>
    <lineage>
        <taxon>Bacteria</taxon>
        <taxon>Pseudomonadati</taxon>
        <taxon>Pseudomonadota</taxon>
        <taxon>Alphaproteobacteria</taxon>
        <taxon>Rhodobacterales</taxon>
        <taxon>Roseobacteraceae</taxon>
        <taxon>Rubellimicrobium</taxon>
    </lineage>
</organism>
<name>A0A5C4NAL1_9RHOB</name>
<dbReference type="AlphaFoldDB" id="A0A5C4NAL1"/>
<evidence type="ECO:0000313" key="5">
    <source>
        <dbReference type="Proteomes" id="UP000305709"/>
    </source>
</evidence>
<comment type="similarity">
    <text evidence="2">Belongs to the bacterial solute-binding protein 5 family.</text>
</comment>
<dbReference type="InterPro" id="IPR000914">
    <property type="entry name" value="SBP_5_dom"/>
</dbReference>
<comment type="caution">
    <text evidence="4">The sequence shown here is derived from an EMBL/GenBank/DDBJ whole genome shotgun (WGS) entry which is preliminary data.</text>
</comment>
<dbReference type="Gene3D" id="3.10.105.10">
    <property type="entry name" value="Dipeptide-binding Protein, Domain 3"/>
    <property type="match status" value="1"/>
</dbReference>
<dbReference type="InterPro" id="IPR039424">
    <property type="entry name" value="SBP_5"/>
</dbReference>
<dbReference type="RefSeq" id="WP_139082984.1">
    <property type="nucleotide sequence ID" value="NZ_VDFV01000037.1"/>
</dbReference>